<comment type="caution">
    <text evidence="7">The sequence shown here is derived from an EMBL/GenBank/DDBJ whole genome shotgun (WGS) entry which is preliminary data.</text>
</comment>
<reference evidence="7 8" key="1">
    <citation type="submission" date="2021-08" db="EMBL/GenBank/DDBJ databases">
        <authorList>
            <person name="Tuo L."/>
        </authorList>
    </citation>
    <scope>NUCLEOTIDE SEQUENCE [LARGE SCALE GENOMIC DNA]</scope>
    <source>
        <strain evidence="7 8">JCM 31229</strain>
    </source>
</reference>
<evidence type="ECO:0000259" key="5">
    <source>
        <dbReference type="Pfam" id="PF04542"/>
    </source>
</evidence>
<keyword evidence="2" id="KW-0805">Transcription regulation</keyword>
<dbReference type="Gene3D" id="1.10.1740.10">
    <property type="match status" value="1"/>
</dbReference>
<keyword evidence="3" id="KW-0731">Sigma factor</keyword>
<evidence type="ECO:0000256" key="1">
    <source>
        <dbReference type="ARBA" id="ARBA00010641"/>
    </source>
</evidence>
<gene>
    <name evidence="7" type="ORF">K7G82_21600</name>
</gene>
<dbReference type="Gene3D" id="1.10.10.10">
    <property type="entry name" value="Winged helix-like DNA-binding domain superfamily/Winged helix DNA-binding domain"/>
    <property type="match status" value="1"/>
</dbReference>
<dbReference type="RefSeq" id="WP_222992020.1">
    <property type="nucleotide sequence ID" value="NZ_JAINVV010000010.1"/>
</dbReference>
<evidence type="ECO:0000313" key="7">
    <source>
        <dbReference type="EMBL" id="MBY8824914.1"/>
    </source>
</evidence>
<dbReference type="InterPro" id="IPR013325">
    <property type="entry name" value="RNA_pol_sigma_r2"/>
</dbReference>
<comment type="similarity">
    <text evidence="1">Belongs to the sigma-70 factor family. ECF subfamily.</text>
</comment>
<accession>A0ABS7PVE0</accession>
<evidence type="ECO:0000256" key="2">
    <source>
        <dbReference type="ARBA" id="ARBA00023015"/>
    </source>
</evidence>
<feature type="domain" description="RNA polymerase sigma factor 70 region 4 type 2" evidence="6">
    <location>
        <begin position="176"/>
        <end position="224"/>
    </location>
</feature>
<evidence type="ECO:0000313" key="8">
    <source>
        <dbReference type="Proteomes" id="UP000706039"/>
    </source>
</evidence>
<dbReference type="SUPFAM" id="SSF88946">
    <property type="entry name" value="Sigma2 domain of RNA polymerase sigma factors"/>
    <property type="match status" value="1"/>
</dbReference>
<feature type="domain" description="RNA polymerase sigma-70 region 2" evidence="5">
    <location>
        <begin position="78"/>
        <end position="143"/>
    </location>
</feature>
<protein>
    <submittedName>
        <fullName evidence="7">Sigma-70 family RNA polymerase sigma factor</fullName>
    </submittedName>
</protein>
<name>A0ABS7PVE0_9SPHN</name>
<dbReference type="EMBL" id="JAINVV010000010">
    <property type="protein sequence ID" value="MBY8824914.1"/>
    <property type="molecule type" value="Genomic_DNA"/>
</dbReference>
<dbReference type="PANTHER" id="PTHR43133">
    <property type="entry name" value="RNA POLYMERASE ECF-TYPE SIGMA FACTO"/>
    <property type="match status" value="1"/>
</dbReference>
<dbReference type="InterPro" id="IPR013324">
    <property type="entry name" value="RNA_pol_sigma_r3/r4-like"/>
</dbReference>
<keyword evidence="4" id="KW-0804">Transcription</keyword>
<evidence type="ECO:0000256" key="4">
    <source>
        <dbReference type="ARBA" id="ARBA00023163"/>
    </source>
</evidence>
<evidence type="ECO:0000256" key="3">
    <source>
        <dbReference type="ARBA" id="ARBA00023082"/>
    </source>
</evidence>
<evidence type="ECO:0000259" key="6">
    <source>
        <dbReference type="Pfam" id="PF08281"/>
    </source>
</evidence>
<dbReference type="PANTHER" id="PTHR43133:SF63">
    <property type="entry name" value="RNA POLYMERASE SIGMA FACTOR FECI-RELATED"/>
    <property type="match status" value="1"/>
</dbReference>
<keyword evidence="8" id="KW-1185">Reference proteome</keyword>
<organism evidence="7 8">
    <name type="scientific">Sphingomonas colocasiae</name>
    <dbReference type="NCBI Taxonomy" id="1848973"/>
    <lineage>
        <taxon>Bacteria</taxon>
        <taxon>Pseudomonadati</taxon>
        <taxon>Pseudomonadota</taxon>
        <taxon>Alphaproteobacteria</taxon>
        <taxon>Sphingomonadales</taxon>
        <taxon>Sphingomonadaceae</taxon>
        <taxon>Sphingomonas</taxon>
    </lineage>
</organism>
<dbReference type="NCBIfam" id="TIGR02937">
    <property type="entry name" value="sigma70-ECF"/>
    <property type="match status" value="1"/>
</dbReference>
<dbReference type="InterPro" id="IPR007627">
    <property type="entry name" value="RNA_pol_sigma70_r2"/>
</dbReference>
<dbReference type="InterPro" id="IPR013249">
    <property type="entry name" value="RNA_pol_sigma70_r4_t2"/>
</dbReference>
<proteinExistence type="inferred from homology"/>
<dbReference type="Proteomes" id="UP000706039">
    <property type="component" value="Unassembled WGS sequence"/>
</dbReference>
<dbReference type="InterPro" id="IPR036388">
    <property type="entry name" value="WH-like_DNA-bd_sf"/>
</dbReference>
<dbReference type="SUPFAM" id="SSF88659">
    <property type="entry name" value="Sigma3 and sigma4 domains of RNA polymerase sigma factors"/>
    <property type="match status" value="1"/>
</dbReference>
<sequence>MPDIPGAGRPWELKLHRNNPRRHIFCVTNQPQKTPEKICGPIGFNRLWSDGGLIIIVATEHLDGKQDKACSHGAAELLARRYQGVLLRYFARRGFTVSEAQDLSQEVFVQLTRPEVVERITEPEAYLFTIAGNLCHDHYRRKAIRQAHPPEDFYENFHCSAEFAPDRLIEGREELDLIIKILREMPERMRNVFVLARLENVPRAEIALRLGMSKRTIEQDLALATAFLAARRRRAT</sequence>
<dbReference type="InterPro" id="IPR014284">
    <property type="entry name" value="RNA_pol_sigma-70_dom"/>
</dbReference>
<dbReference type="InterPro" id="IPR039425">
    <property type="entry name" value="RNA_pol_sigma-70-like"/>
</dbReference>
<dbReference type="Pfam" id="PF08281">
    <property type="entry name" value="Sigma70_r4_2"/>
    <property type="match status" value="1"/>
</dbReference>
<dbReference type="Pfam" id="PF04542">
    <property type="entry name" value="Sigma70_r2"/>
    <property type="match status" value="1"/>
</dbReference>